<keyword evidence="12" id="KW-0969">Cilium</keyword>
<keyword evidence="5" id="KW-1003">Cell membrane</keyword>
<evidence type="ECO:0000313" key="13">
    <source>
        <dbReference type="Proteomes" id="UP000185911"/>
    </source>
</evidence>
<evidence type="ECO:0000256" key="2">
    <source>
        <dbReference type="ARBA" id="ARBA00010004"/>
    </source>
</evidence>
<evidence type="ECO:0000256" key="9">
    <source>
        <dbReference type="ARBA" id="ARBA00023136"/>
    </source>
</evidence>
<dbReference type="NCBIfam" id="TIGR02473">
    <property type="entry name" value="flagell_FliJ"/>
    <property type="match status" value="1"/>
</dbReference>
<keyword evidence="6" id="KW-0145">Chemotaxis</keyword>
<dbReference type="GO" id="GO:0071973">
    <property type="term" value="P:bacterial-type flagellum-dependent cell motility"/>
    <property type="evidence" value="ECO:0007669"/>
    <property type="project" value="InterPro"/>
</dbReference>
<feature type="compositionally biased region" description="Low complexity" evidence="11">
    <location>
        <begin position="139"/>
        <end position="154"/>
    </location>
</feature>
<dbReference type="InterPro" id="IPR053716">
    <property type="entry name" value="Flag_assembly_chemotaxis_eff"/>
</dbReference>
<keyword evidence="7" id="KW-1005">Bacterial flagellum biogenesis</keyword>
<keyword evidence="10" id="KW-1006">Bacterial flagellum protein export</keyword>
<accession>A0A1Q8YGW4</accession>
<dbReference type="GO" id="GO:0044781">
    <property type="term" value="P:bacterial-type flagellum organization"/>
    <property type="evidence" value="ECO:0007669"/>
    <property type="project" value="UniProtKB-KW"/>
</dbReference>
<keyword evidence="9" id="KW-0472">Membrane</keyword>
<dbReference type="RefSeq" id="WP_075586240.1">
    <property type="nucleotide sequence ID" value="NZ_MSYM01000011.1"/>
</dbReference>
<dbReference type="GO" id="GO:0005886">
    <property type="term" value="C:plasma membrane"/>
    <property type="evidence" value="ECO:0007669"/>
    <property type="project" value="UniProtKB-SubCell"/>
</dbReference>
<name>A0A1Q8YGW4_9BURK</name>
<dbReference type="EMBL" id="MSYM01000011">
    <property type="protein sequence ID" value="OLP07130.1"/>
    <property type="molecule type" value="Genomic_DNA"/>
</dbReference>
<comment type="similarity">
    <text evidence="2">Belongs to the FliJ family.</text>
</comment>
<feature type="region of interest" description="Disordered" evidence="11">
    <location>
        <begin position="121"/>
        <end position="154"/>
    </location>
</feature>
<evidence type="ECO:0000256" key="6">
    <source>
        <dbReference type="ARBA" id="ARBA00022500"/>
    </source>
</evidence>
<dbReference type="Proteomes" id="UP000185911">
    <property type="component" value="Unassembled WGS sequence"/>
</dbReference>
<keyword evidence="13" id="KW-1185">Reference proteome</keyword>
<evidence type="ECO:0000256" key="3">
    <source>
        <dbReference type="ARBA" id="ARBA00020392"/>
    </source>
</evidence>
<evidence type="ECO:0000313" key="12">
    <source>
        <dbReference type="EMBL" id="OLP07130.1"/>
    </source>
</evidence>
<evidence type="ECO:0000256" key="11">
    <source>
        <dbReference type="SAM" id="MobiDB-lite"/>
    </source>
</evidence>
<gene>
    <name evidence="12" type="primary">fliJ</name>
    <name evidence="12" type="ORF">BLL52_1881</name>
</gene>
<protein>
    <recommendedName>
        <fullName evidence="3">Flagellar FliJ protein</fullName>
    </recommendedName>
</protein>
<keyword evidence="12" id="KW-0282">Flagellum</keyword>
<dbReference type="AlphaFoldDB" id="A0A1Q8YGW4"/>
<dbReference type="InterPro" id="IPR012823">
    <property type="entry name" value="Flagell_FliJ"/>
</dbReference>
<dbReference type="InterPro" id="IPR052570">
    <property type="entry name" value="FliJ"/>
</dbReference>
<dbReference type="Gene3D" id="1.10.287.1700">
    <property type="match status" value="1"/>
</dbReference>
<evidence type="ECO:0000256" key="4">
    <source>
        <dbReference type="ARBA" id="ARBA00022448"/>
    </source>
</evidence>
<dbReference type="GO" id="GO:0009288">
    <property type="term" value="C:bacterial-type flagellum"/>
    <property type="evidence" value="ECO:0007669"/>
    <property type="project" value="InterPro"/>
</dbReference>
<proteinExistence type="inferred from homology"/>
<keyword evidence="4" id="KW-0813">Transport</keyword>
<dbReference type="PANTHER" id="PTHR38786">
    <property type="entry name" value="FLAGELLAR FLIJ PROTEIN"/>
    <property type="match status" value="1"/>
</dbReference>
<dbReference type="GO" id="GO:0015031">
    <property type="term" value="P:protein transport"/>
    <property type="evidence" value="ECO:0007669"/>
    <property type="project" value="UniProtKB-KW"/>
</dbReference>
<organism evidence="12 13">
    <name type="scientific">Rhodoferax antarcticus ANT.BR</name>
    <dbReference type="NCBI Taxonomy" id="1111071"/>
    <lineage>
        <taxon>Bacteria</taxon>
        <taxon>Pseudomonadati</taxon>
        <taxon>Pseudomonadota</taxon>
        <taxon>Betaproteobacteria</taxon>
        <taxon>Burkholderiales</taxon>
        <taxon>Comamonadaceae</taxon>
        <taxon>Rhodoferax</taxon>
    </lineage>
</organism>
<comment type="caution">
    <text evidence="12">The sequence shown here is derived from an EMBL/GenBank/DDBJ whole genome shotgun (WGS) entry which is preliminary data.</text>
</comment>
<dbReference type="PANTHER" id="PTHR38786:SF1">
    <property type="entry name" value="FLAGELLAR FLIJ PROTEIN"/>
    <property type="match status" value="1"/>
</dbReference>
<reference evidence="12 13" key="1">
    <citation type="submission" date="2017-01" db="EMBL/GenBank/DDBJ databases">
        <title>Genome sequence of Rhodoferax antarcticus ANT.BR, a psychrophilic purple nonsulfur bacterium from an Antarctic microbial mat.</title>
        <authorList>
            <person name="Baker J."/>
            <person name="Riester C."/>
            <person name="Skinner B."/>
            <person name="Newell A."/>
            <person name="Swingley W."/>
            <person name="Madigan M."/>
            <person name="Jung D."/>
            <person name="Asao M."/>
            <person name="Chen M."/>
            <person name="Loughlin P."/>
            <person name="Pan H."/>
            <person name="Lin S."/>
            <person name="Li N."/>
            <person name="Shaw J."/>
            <person name="Prado M."/>
            <person name="Sherman C."/>
            <person name="Li X."/>
            <person name="Tang J."/>
            <person name="Blankenship R."/>
            <person name="Zhao T."/>
            <person name="Touchman J."/>
            <person name="Sattley M."/>
        </authorList>
    </citation>
    <scope>NUCLEOTIDE SEQUENCE [LARGE SCALE GENOMIC DNA]</scope>
    <source>
        <strain evidence="12 13">ANT.BR</strain>
    </source>
</reference>
<evidence type="ECO:0000256" key="10">
    <source>
        <dbReference type="ARBA" id="ARBA00023225"/>
    </source>
</evidence>
<sequence length="154" mass="17936">MTHRSGLLLAIDLATARRDEAQTQLQRNQHAEAFAQDQMHQLQQYAQETEQRWMQGAQVSASPEMLRHHYQFMSRLNQAVQLQDGVLASNRQRVDAARQVLLSAEFRLMSFKQVVATRQGSINQARQRQEQKQMDEFASQQSQRQQRLQAENET</sequence>
<keyword evidence="8" id="KW-0653">Protein transport</keyword>
<dbReference type="STRING" id="81479.RA876_03765"/>
<dbReference type="Pfam" id="PF02050">
    <property type="entry name" value="FliJ"/>
    <property type="match status" value="1"/>
</dbReference>
<keyword evidence="12" id="KW-0966">Cell projection</keyword>
<comment type="subcellular location">
    <subcellularLocation>
        <location evidence="1">Cell membrane</location>
        <topology evidence="1">Peripheral membrane protein</topology>
        <orientation evidence="1">Cytoplasmic side</orientation>
    </subcellularLocation>
</comment>
<dbReference type="GO" id="GO:0006935">
    <property type="term" value="P:chemotaxis"/>
    <property type="evidence" value="ECO:0007669"/>
    <property type="project" value="UniProtKB-KW"/>
</dbReference>
<evidence type="ECO:0000256" key="1">
    <source>
        <dbReference type="ARBA" id="ARBA00004413"/>
    </source>
</evidence>
<evidence type="ECO:0000256" key="8">
    <source>
        <dbReference type="ARBA" id="ARBA00022927"/>
    </source>
</evidence>
<evidence type="ECO:0000256" key="7">
    <source>
        <dbReference type="ARBA" id="ARBA00022795"/>
    </source>
</evidence>
<evidence type="ECO:0000256" key="5">
    <source>
        <dbReference type="ARBA" id="ARBA00022475"/>
    </source>
</evidence>